<feature type="transmembrane region" description="Helical" evidence="4">
    <location>
        <begin position="46"/>
        <end position="67"/>
    </location>
</feature>
<evidence type="ECO:0000313" key="7">
    <source>
        <dbReference type="Proteomes" id="UP000265750"/>
    </source>
</evidence>
<keyword evidence="4" id="KW-0472">Membrane</keyword>
<comment type="caution">
    <text evidence="6">The sequence shown here is derived from an EMBL/GenBank/DDBJ whole genome shotgun (WGS) entry which is preliminary data.</text>
</comment>
<dbReference type="SMART" id="SM00267">
    <property type="entry name" value="GGDEF"/>
    <property type="match status" value="1"/>
</dbReference>
<dbReference type="InterPro" id="IPR050469">
    <property type="entry name" value="Diguanylate_Cyclase"/>
</dbReference>
<feature type="region of interest" description="Disordered" evidence="3">
    <location>
        <begin position="257"/>
        <end position="279"/>
    </location>
</feature>
<protein>
    <recommendedName>
        <fullName evidence="1">diguanylate cyclase</fullName>
        <ecNumber evidence="1">2.7.7.65</ecNumber>
    </recommendedName>
</protein>
<comment type="catalytic activity">
    <reaction evidence="2">
        <text>2 GTP = 3',3'-c-di-GMP + 2 diphosphate</text>
        <dbReference type="Rhea" id="RHEA:24898"/>
        <dbReference type="ChEBI" id="CHEBI:33019"/>
        <dbReference type="ChEBI" id="CHEBI:37565"/>
        <dbReference type="ChEBI" id="CHEBI:58805"/>
        <dbReference type="EC" id="2.7.7.65"/>
    </reaction>
</comment>
<evidence type="ECO:0000256" key="3">
    <source>
        <dbReference type="SAM" id="MobiDB-lite"/>
    </source>
</evidence>
<accession>A0A3A1WKJ2</accession>
<dbReference type="GO" id="GO:0043709">
    <property type="term" value="P:cell adhesion involved in single-species biofilm formation"/>
    <property type="evidence" value="ECO:0007669"/>
    <property type="project" value="TreeGrafter"/>
</dbReference>
<dbReference type="OrthoDB" id="9812260at2"/>
<dbReference type="Pfam" id="PF00990">
    <property type="entry name" value="GGDEF"/>
    <property type="match status" value="1"/>
</dbReference>
<feature type="transmembrane region" description="Helical" evidence="4">
    <location>
        <begin position="12"/>
        <end position="34"/>
    </location>
</feature>
<dbReference type="RefSeq" id="WP_119540024.1">
    <property type="nucleotide sequence ID" value="NZ_QYRN01000005.1"/>
</dbReference>
<name>A0A3A1WKJ2_9HYPH</name>
<dbReference type="Gene3D" id="3.30.70.270">
    <property type="match status" value="1"/>
</dbReference>
<evidence type="ECO:0000259" key="5">
    <source>
        <dbReference type="PROSITE" id="PS50887"/>
    </source>
</evidence>
<dbReference type="SUPFAM" id="SSF55073">
    <property type="entry name" value="Nucleotide cyclase"/>
    <property type="match status" value="1"/>
</dbReference>
<reference evidence="7" key="1">
    <citation type="submission" date="2018-09" db="EMBL/GenBank/DDBJ databases">
        <authorList>
            <person name="Tuo L."/>
        </authorList>
    </citation>
    <scope>NUCLEOTIDE SEQUENCE [LARGE SCALE GENOMIC DNA]</scope>
    <source>
        <strain evidence="7">M2BS4Y-1</strain>
    </source>
</reference>
<dbReference type="NCBIfam" id="TIGR00254">
    <property type="entry name" value="GGDEF"/>
    <property type="match status" value="1"/>
</dbReference>
<evidence type="ECO:0000256" key="2">
    <source>
        <dbReference type="ARBA" id="ARBA00034247"/>
    </source>
</evidence>
<dbReference type="EMBL" id="QYRN01000005">
    <property type="protein sequence ID" value="RIY00822.1"/>
    <property type="molecule type" value="Genomic_DNA"/>
</dbReference>
<dbReference type="InterPro" id="IPR029787">
    <property type="entry name" value="Nucleotide_cyclase"/>
</dbReference>
<dbReference type="FunFam" id="3.30.70.270:FF:000001">
    <property type="entry name" value="Diguanylate cyclase domain protein"/>
    <property type="match status" value="1"/>
</dbReference>
<feature type="domain" description="GGDEF" evidence="5">
    <location>
        <begin position="117"/>
        <end position="249"/>
    </location>
</feature>
<feature type="compositionally biased region" description="Basic and acidic residues" evidence="3">
    <location>
        <begin position="262"/>
        <end position="279"/>
    </location>
</feature>
<proteinExistence type="predicted"/>
<dbReference type="PANTHER" id="PTHR45138:SF9">
    <property type="entry name" value="DIGUANYLATE CYCLASE DGCM-RELATED"/>
    <property type="match status" value="1"/>
</dbReference>
<dbReference type="GO" id="GO:1902201">
    <property type="term" value="P:negative regulation of bacterial-type flagellum-dependent cell motility"/>
    <property type="evidence" value="ECO:0007669"/>
    <property type="project" value="TreeGrafter"/>
</dbReference>
<dbReference type="AlphaFoldDB" id="A0A3A1WKJ2"/>
<evidence type="ECO:0000256" key="4">
    <source>
        <dbReference type="SAM" id="Phobius"/>
    </source>
</evidence>
<keyword evidence="7" id="KW-1185">Reference proteome</keyword>
<gene>
    <name evidence="6" type="ORF">D3218_10465</name>
</gene>
<dbReference type="GO" id="GO:0052621">
    <property type="term" value="F:diguanylate cyclase activity"/>
    <property type="evidence" value="ECO:0007669"/>
    <property type="project" value="UniProtKB-EC"/>
</dbReference>
<evidence type="ECO:0000256" key="1">
    <source>
        <dbReference type="ARBA" id="ARBA00012528"/>
    </source>
</evidence>
<dbReference type="InterPro" id="IPR043128">
    <property type="entry name" value="Rev_trsase/Diguanyl_cyclase"/>
</dbReference>
<keyword evidence="4" id="KW-0812">Transmembrane</keyword>
<dbReference type="PROSITE" id="PS50887">
    <property type="entry name" value="GGDEF"/>
    <property type="match status" value="1"/>
</dbReference>
<keyword evidence="4" id="KW-1133">Transmembrane helix</keyword>
<dbReference type="CDD" id="cd01949">
    <property type="entry name" value="GGDEF"/>
    <property type="match status" value="1"/>
</dbReference>
<dbReference type="GO" id="GO:0005886">
    <property type="term" value="C:plasma membrane"/>
    <property type="evidence" value="ECO:0007669"/>
    <property type="project" value="TreeGrafter"/>
</dbReference>
<organism evidence="6 7">
    <name type="scientific">Aureimonas flava</name>
    <dbReference type="NCBI Taxonomy" id="2320271"/>
    <lineage>
        <taxon>Bacteria</taxon>
        <taxon>Pseudomonadati</taxon>
        <taxon>Pseudomonadota</taxon>
        <taxon>Alphaproteobacteria</taxon>
        <taxon>Hyphomicrobiales</taxon>
        <taxon>Aurantimonadaceae</taxon>
        <taxon>Aureimonas</taxon>
    </lineage>
</organism>
<sequence>MRQTLIDDLVRFSLELLGLTLTMGAVMVIAAFYTFDGFALPATRSTLLFCLLALFGCALPLQVYAALRISRLRRQNERLHHVATRDGLTQVLNRTTFKRAAEAEIGAGMRRRTRDVVHYTLLILDADHFKKINDRLGHHVGDEALTAIAATLRRSVRQHDLVGRLGGEEFAILLKDAGLEEARIVAERLRMAIERLEVGPADRRTRLSISAGGIAFRGPVAFQALYKMADANLYQAKRSGRNRVELTRLGGLGRGPLIEAAPADRRPHEARDPRRIAGR</sequence>
<dbReference type="InterPro" id="IPR000160">
    <property type="entry name" value="GGDEF_dom"/>
</dbReference>
<dbReference type="PANTHER" id="PTHR45138">
    <property type="entry name" value="REGULATORY COMPONENTS OF SENSORY TRANSDUCTION SYSTEM"/>
    <property type="match status" value="1"/>
</dbReference>
<dbReference type="Proteomes" id="UP000265750">
    <property type="component" value="Unassembled WGS sequence"/>
</dbReference>
<evidence type="ECO:0000313" key="6">
    <source>
        <dbReference type="EMBL" id="RIY00822.1"/>
    </source>
</evidence>
<dbReference type="EC" id="2.7.7.65" evidence="1"/>